<evidence type="ECO:0000256" key="1">
    <source>
        <dbReference type="SAM" id="Phobius"/>
    </source>
</evidence>
<dbReference type="InterPro" id="IPR052766">
    <property type="entry name" value="S41A_metabolite_peptidase"/>
</dbReference>
<proteinExistence type="predicted"/>
<keyword evidence="1" id="KW-1133">Transmembrane helix</keyword>
<gene>
    <name evidence="2" type="ORF">HINF_LOCUS1067</name>
</gene>
<dbReference type="Proteomes" id="UP001642409">
    <property type="component" value="Unassembled WGS sequence"/>
</dbReference>
<evidence type="ECO:0000313" key="3">
    <source>
        <dbReference type="Proteomes" id="UP001642409"/>
    </source>
</evidence>
<feature type="transmembrane region" description="Helical" evidence="1">
    <location>
        <begin position="331"/>
        <end position="352"/>
    </location>
</feature>
<dbReference type="PANTHER" id="PTHR37049:SF4">
    <property type="entry name" value="RHODANESE DOMAIN-CONTAINING PROTEIN"/>
    <property type="match status" value="1"/>
</dbReference>
<protein>
    <submittedName>
        <fullName evidence="2">Uncharacterized protein</fullName>
    </submittedName>
</protein>
<reference evidence="2 3" key="1">
    <citation type="submission" date="2024-07" db="EMBL/GenBank/DDBJ databases">
        <authorList>
            <person name="Akdeniz Z."/>
        </authorList>
    </citation>
    <scope>NUCLEOTIDE SEQUENCE [LARGE SCALE GENOMIC DNA]</scope>
</reference>
<keyword evidence="3" id="KW-1185">Reference proteome</keyword>
<dbReference type="PANTHER" id="PTHR37049">
    <property type="entry name" value="PEPTIDASE S41 FAMILY PROTEIN"/>
    <property type="match status" value="1"/>
</dbReference>
<name>A0ABP1GG88_9EUKA</name>
<accession>A0ABP1GG88</accession>
<comment type="caution">
    <text evidence="2">The sequence shown here is derived from an EMBL/GenBank/DDBJ whole genome shotgun (WGS) entry which is preliminary data.</text>
</comment>
<sequence length="367" mass="41487">MRKSKLVELLLKSGSDFADLHRIEWDTGKTLTNTTIVNSTVSMKWYQSTIDTYFTQYFAFDNDQNSQVLSYTQQIYTHVSKLNPNNVVLLTDQLCISTCACFTKHLLQMKNVYAIGLGGAYESADTFDVGSAAGGVVKDSNDYELAVKKLKNLNYPELNKEEIEVLTENWLPHNGFLRFAHYSINDFDSRIENTKQLEYKSMEVNQVLHLYPSFYDWSGLTGLKNIIPLAQQAIENEKYIVFGEICGTCGHSVVSMIQGKCQQFGCKYGILKVNMEYQNSGSNIGIIVGIVIGAITVVFSLIIAIIYFAKKYHNKGKNQITDTRPSTNLKIVNFCWNSIFFICLQWGFFILAHAGPAAKIYPILCFD</sequence>
<dbReference type="EMBL" id="CAXDID020000002">
    <property type="protein sequence ID" value="CAL5971127.1"/>
    <property type="molecule type" value="Genomic_DNA"/>
</dbReference>
<organism evidence="2 3">
    <name type="scientific">Hexamita inflata</name>
    <dbReference type="NCBI Taxonomy" id="28002"/>
    <lineage>
        <taxon>Eukaryota</taxon>
        <taxon>Metamonada</taxon>
        <taxon>Diplomonadida</taxon>
        <taxon>Hexamitidae</taxon>
        <taxon>Hexamitinae</taxon>
        <taxon>Hexamita</taxon>
    </lineage>
</organism>
<feature type="transmembrane region" description="Helical" evidence="1">
    <location>
        <begin position="284"/>
        <end position="310"/>
    </location>
</feature>
<keyword evidence="1" id="KW-0812">Transmembrane</keyword>
<evidence type="ECO:0000313" key="2">
    <source>
        <dbReference type="EMBL" id="CAL5971127.1"/>
    </source>
</evidence>
<keyword evidence="1" id="KW-0472">Membrane</keyword>